<evidence type="ECO:0000256" key="1">
    <source>
        <dbReference type="SAM" id="MobiDB-lite"/>
    </source>
</evidence>
<feature type="region of interest" description="Disordered" evidence="1">
    <location>
        <begin position="199"/>
        <end position="224"/>
    </location>
</feature>
<dbReference type="OrthoDB" id="5983774at2759"/>
<dbReference type="AlphaFoldDB" id="A0A9X0A556"/>
<accession>A0A9X0A556</accession>
<protein>
    <submittedName>
        <fullName evidence="2">Uncharacterized protein</fullName>
    </submittedName>
</protein>
<sequence>MSYIGACFKRFFANCCTSSSCCCWCRKCVFCCRGMFYRDEFLLENFYEEITPQEWSMLEKEAVKVKGEAAEKIVLVETNVLPSFPEHVAATREQEKPRPSRSLVDYRASDFIKDEEIRETKSSKMRLNTKNIRSYTEPDFIAEMWKNPSETRTRMKSFKGIFRKRKYSRFTNEKNEEDSYEAKDELPQVESKVKMRTKILTRRSQRRSHEQEPEGLSRSLSPSSMFNDFGQIETSISFAAHVRRQGPGFSASCTQTLRTSDFSSICDLFESEVQSNVTFNPLFEDDDCDGDAYVKRARPRRYRLYTIDEESE</sequence>
<evidence type="ECO:0000313" key="2">
    <source>
        <dbReference type="EMBL" id="KAJ7393215.1"/>
    </source>
</evidence>
<evidence type="ECO:0000313" key="3">
    <source>
        <dbReference type="Proteomes" id="UP001163046"/>
    </source>
</evidence>
<keyword evidence="3" id="KW-1185">Reference proteome</keyword>
<gene>
    <name evidence="2" type="ORF">OS493_006183</name>
</gene>
<dbReference type="EMBL" id="MU825398">
    <property type="protein sequence ID" value="KAJ7393215.1"/>
    <property type="molecule type" value="Genomic_DNA"/>
</dbReference>
<comment type="caution">
    <text evidence="2">The sequence shown here is derived from an EMBL/GenBank/DDBJ whole genome shotgun (WGS) entry which is preliminary data.</text>
</comment>
<reference evidence="2" key="1">
    <citation type="submission" date="2023-01" db="EMBL/GenBank/DDBJ databases">
        <title>Genome assembly of the deep-sea coral Lophelia pertusa.</title>
        <authorList>
            <person name="Herrera S."/>
            <person name="Cordes E."/>
        </authorList>
    </citation>
    <scope>NUCLEOTIDE SEQUENCE</scope>
    <source>
        <strain evidence="2">USNM1676648</strain>
        <tissue evidence="2">Polyp</tissue>
    </source>
</reference>
<organism evidence="2 3">
    <name type="scientific">Desmophyllum pertusum</name>
    <dbReference type="NCBI Taxonomy" id="174260"/>
    <lineage>
        <taxon>Eukaryota</taxon>
        <taxon>Metazoa</taxon>
        <taxon>Cnidaria</taxon>
        <taxon>Anthozoa</taxon>
        <taxon>Hexacorallia</taxon>
        <taxon>Scleractinia</taxon>
        <taxon>Caryophylliina</taxon>
        <taxon>Caryophylliidae</taxon>
        <taxon>Desmophyllum</taxon>
    </lineage>
</organism>
<dbReference type="Proteomes" id="UP001163046">
    <property type="component" value="Unassembled WGS sequence"/>
</dbReference>
<name>A0A9X0A556_9CNID</name>
<proteinExistence type="predicted"/>